<name>A0ACB8RHX3_9AGAM</name>
<protein>
    <submittedName>
        <fullName evidence="1">Uncharacterized protein</fullName>
    </submittedName>
</protein>
<proteinExistence type="predicted"/>
<organism evidence="1 2">
    <name type="scientific">Auriscalpium vulgare</name>
    <dbReference type="NCBI Taxonomy" id="40419"/>
    <lineage>
        <taxon>Eukaryota</taxon>
        <taxon>Fungi</taxon>
        <taxon>Dikarya</taxon>
        <taxon>Basidiomycota</taxon>
        <taxon>Agaricomycotina</taxon>
        <taxon>Agaricomycetes</taxon>
        <taxon>Russulales</taxon>
        <taxon>Auriscalpiaceae</taxon>
        <taxon>Auriscalpium</taxon>
    </lineage>
</organism>
<evidence type="ECO:0000313" key="1">
    <source>
        <dbReference type="EMBL" id="KAI0043525.1"/>
    </source>
</evidence>
<dbReference type="EMBL" id="MU276014">
    <property type="protein sequence ID" value="KAI0043525.1"/>
    <property type="molecule type" value="Genomic_DNA"/>
</dbReference>
<feature type="non-terminal residue" evidence="1">
    <location>
        <position position="1023"/>
    </location>
</feature>
<accession>A0ACB8RHX3</accession>
<dbReference type="Proteomes" id="UP000814033">
    <property type="component" value="Unassembled WGS sequence"/>
</dbReference>
<reference evidence="1" key="2">
    <citation type="journal article" date="2022" name="New Phytol.">
        <title>Evolutionary transition to the ectomycorrhizal habit in the genomes of a hyperdiverse lineage of mushroom-forming fungi.</title>
        <authorList>
            <person name="Looney B."/>
            <person name="Miyauchi S."/>
            <person name="Morin E."/>
            <person name="Drula E."/>
            <person name="Courty P.E."/>
            <person name="Kohler A."/>
            <person name="Kuo A."/>
            <person name="LaButti K."/>
            <person name="Pangilinan J."/>
            <person name="Lipzen A."/>
            <person name="Riley R."/>
            <person name="Andreopoulos W."/>
            <person name="He G."/>
            <person name="Johnson J."/>
            <person name="Nolan M."/>
            <person name="Tritt A."/>
            <person name="Barry K.W."/>
            <person name="Grigoriev I.V."/>
            <person name="Nagy L.G."/>
            <person name="Hibbett D."/>
            <person name="Henrissat B."/>
            <person name="Matheny P.B."/>
            <person name="Labbe J."/>
            <person name="Martin F.M."/>
        </authorList>
    </citation>
    <scope>NUCLEOTIDE SEQUENCE</scope>
    <source>
        <strain evidence="1">FP105234-sp</strain>
    </source>
</reference>
<keyword evidence="2" id="KW-1185">Reference proteome</keyword>
<reference evidence="1" key="1">
    <citation type="submission" date="2021-02" db="EMBL/GenBank/DDBJ databases">
        <authorList>
            <consortium name="DOE Joint Genome Institute"/>
            <person name="Ahrendt S."/>
            <person name="Looney B.P."/>
            <person name="Miyauchi S."/>
            <person name="Morin E."/>
            <person name="Drula E."/>
            <person name="Courty P.E."/>
            <person name="Chicoki N."/>
            <person name="Fauchery L."/>
            <person name="Kohler A."/>
            <person name="Kuo A."/>
            <person name="Labutti K."/>
            <person name="Pangilinan J."/>
            <person name="Lipzen A."/>
            <person name="Riley R."/>
            <person name="Andreopoulos W."/>
            <person name="He G."/>
            <person name="Johnson J."/>
            <person name="Barry K.W."/>
            <person name="Grigoriev I.V."/>
            <person name="Nagy L."/>
            <person name="Hibbett D."/>
            <person name="Henrissat B."/>
            <person name="Matheny P.B."/>
            <person name="Labbe J."/>
            <person name="Martin F."/>
        </authorList>
    </citation>
    <scope>NUCLEOTIDE SEQUENCE</scope>
    <source>
        <strain evidence="1">FP105234-sp</strain>
    </source>
</reference>
<evidence type="ECO:0000313" key="2">
    <source>
        <dbReference type="Proteomes" id="UP000814033"/>
    </source>
</evidence>
<gene>
    <name evidence="1" type="ORF">FA95DRAFT_1597905</name>
</gene>
<comment type="caution">
    <text evidence="1">The sequence shown here is derived from an EMBL/GenBank/DDBJ whole genome shotgun (WGS) entry which is preliminary data.</text>
</comment>
<sequence length="1023" mass="112324">MSLRALVYAYVLGGFTFLPLLIFSFFAYALYTSVPVGDPDVSAPAKAALEKRIDDDRSVLPDPPPLDLHDLPKTRRGWLTVRRTFQEQSIDGSYVTLMKSFLDARSKDPKRSRPRDMWYVVLKGKVLYLYEDEGMTECEAAIELSGHDVVVYPEGLLDGELYSKRNAICLKPKGGPGLPSLTREMQHVDEHVEEKAEEKSGGNGKKKQKEKEKLAELERRKELAREQALDSSTPWYIFVRSNVEMEDWYFALVHASDNLANSSTLSPLTSIFNPTDMDLLISNLDQQPDVIPMRWLNALLGRIFFSFYSTDFLESYIIGRFMKKLSKVKRPNFLTELLVSEVDMGKTPVTFGKPMLKELTKEGDASVEMLVQYKGELRITIQATAAISLGFKTHTVKLVLAVVLRELEGNMVIKIKRPPSNRLWYAFTTMPKMVLHVEPVVSDRQITWNMILHSIESRLKEVILESIVLPNMDDIAFFDSSKYQHRGGIWPDAGRREKPVSTGTGHHKHSHSDHTHTPVADDDASTVSAPPPNVDATLATPATDHLTAAHPLKRSRSVGELRVDDRSPSPTLKHAATEANPADHLPTVSTPSSAKSQHHWFTHEDSHHVADDPETISLSDADSKHDKKKHRLPQLKHSSTTLTTDSSHSGGSKKKRFLGVRKSSRPSSPSQGTLSRTPSPVPSLENLHASSSSRLDSGSTKSVASSSQSSLLSTLKRNDTQASNHTAKEVIKKWTATWAGKKKHHNGTDHGEDMPDGEDHRNKHHLGKHKDNEQKEKAGKTTYAEMRAAVEERREKENGHLRRKSESTSSPVSVPEVYRKSRAGSLSSQSVTGSLASVEASSSSNSSYTMGSEGSHTPSPDTAATLSYRVPPPPVQLAVRQPSPSPRPGSANGRPSSSSGLEPDGPTTIISPPTPVTAPIRQQPAQARTMTIPGIHASHKGEVQAMGYVPPAPQPAPPTESVLSSVQGVYRLWKQNASAESQVLDAQASDAASSSSSTTVGGEAQPVSPRLVPPPLPPRVPSS</sequence>